<organism evidence="2 3">
    <name type="scientific">Amycolatopsis methanolica 239</name>
    <dbReference type="NCBI Taxonomy" id="1068978"/>
    <lineage>
        <taxon>Bacteria</taxon>
        <taxon>Bacillati</taxon>
        <taxon>Actinomycetota</taxon>
        <taxon>Actinomycetes</taxon>
        <taxon>Pseudonocardiales</taxon>
        <taxon>Pseudonocardiaceae</taxon>
        <taxon>Amycolatopsis</taxon>
        <taxon>Amycolatopsis methanolica group</taxon>
    </lineage>
</organism>
<name>A0A076MNM6_AMYME</name>
<feature type="region of interest" description="Disordered" evidence="1">
    <location>
        <begin position="50"/>
        <end position="103"/>
    </location>
</feature>
<feature type="compositionally biased region" description="Basic and acidic residues" evidence="1">
    <location>
        <begin position="76"/>
        <end position="88"/>
    </location>
</feature>
<evidence type="ECO:0000313" key="2">
    <source>
        <dbReference type="EMBL" id="AIJ20475.1"/>
    </source>
</evidence>
<evidence type="ECO:0000313" key="3">
    <source>
        <dbReference type="Proteomes" id="UP000062973"/>
    </source>
</evidence>
<sequence length="103" mass="11299">MDLRGPVPRPDRGSAQRQEVAGQLEQRHRRRHPVVAVQQYAELADITAPVRTPGWRNPDGTPQPGAEIIDGVSAARVDRGAPARRADRSSPTATWTPIRPPAR</sequence>
<dbReference type="Proteomes" id="UP000062973">
    <property type="component" value="Chromosome"/>
</dbReference>
<dbReference type="HOGENOM" id="CLU_2257824_0_0_11"/>
<dbReference type="EMBL" id="CP009110">
    <property type="protein sequence ID" value="AIJ20475.1"/>
    <property type="molecule type" value="Genomic_DNA"/>
</dbReference>
<reference evidence="2 3" key="1">
    <citation type="submission" date="2014-07" db="EMBL/GenBank/DDBJ databases">
        <title>Whole Genome Sequence of the Amycolatopsis methanolica 239.</title>
        <authorList>
            <person name="Tang B."/>
        </authorList>
    </citation>
    <scope>NUCLEOTIDE SEQUENCE [LARGE SCALE GENOMIC DNA]</scope>
    <source>
        <strain evidence="2 3">239</strain>
    </source>
</reference>
<dbReference type="PATRIC" id="fig|1068978.7.peg.406"/>
<proteinExistence type="predicted"/>
<dbReference type="KEGG" id="amq:AMETH_0383"/>
<keyword evidence="3" id="KW-1185">Reference proteome</keyword>
<dbReference type="AlphaFoldDB" id="A0A076MNM6"/>
<gene>
    <name evidence="2" type="ORF">AMETH_0383</name>
</gene>
<evidence type="ECO:0000256" key="1">
    <source>
        <dbReference type="SAM" id="MobiDB-lite"/>
    </source>
</evidence>
<protein>
    <submittedName>
        <fullName evidence="2">Uncharacterized protein</fullName>
    </submittedName>
</protein>
<dbReference type="STRING" id="1068978.AMETH_0383"/>
<feature type="region of interest" description="Disordered" evidence="1">
    <location>
        <begin position="1"/>
        <end position="31"/>
    </location>
</feature>
<accession>A0A076MNM6</accession>
<feature type="compositionally biased region" description="Basic and acidic residues" evidence="1">
    <location>
        <begin position="1"/>
        <end position="14"/>
    </location>
</feature>